<gene>
    <name evidence="1" type="ORF">ID810_05145</name>
</gene>
<evidence type="ECO:0000313" key="2">
    <source>
        <dbReference type="Proteomes" id="UP000594637"/>
    </source>
</evidence>
<organism evidence="1 2">
    <name type="scientific">Actinomyces respiraculi</name>
    <dbReference type="NCBI Taxonomy" id="2744574"/>
    <lineage>
        <taxon>Bacteria</taxon>
        <taxon>Bacillati</taxon>
        <taxon>Actinomycetota</taxon>
        <taxon>Actinomycetes</taxon>
        <taxon>Actinomycetales</taxon>
        <taxon>Actinomycetaceae</taxon>
        <taxon>Actinomyces</taxon>
    </lineage>
</organism>
<accession>A0A7T0LN83</accession>
<dbReference type="EMBL" id="CP063989">
    <property type="protein sequence ID" value="QPL06288.1"/>
    <property type="molecule type" value="Genomic_DNA"/>
</dbReference>
<reference evidence="1 2" key="1">
    <citation type="submission" date="2020-11" db="EMBL/GenBank/DDBJ databases">
        <title>Actinomyces sp. ZJ750.</title>
        <authorList>
            <person name="Zhou J."/>
        </authorList>
    </citation>
    <scope>NUCLEOTIDE SEQUENCE [LARGE SCALE GENOMIC DNA]</scope>
    <source>
        <strain evidence="1 2">ZJ750</strain>
    </source>
</reference>
<proteinExistence type="predicted"/>
<sequence length="73" mass="7597">MPTCHIDASLGFMRLPEPSRDIDSYRPGEAALEWAADPDDADLAAIVDLGPSRSTCGSCCAAASSPAGCYRPP</sequence>
<dbReference type="RefSeq" id="WP_166857779.1">
    <property type="nucleotide sequence ID" value="NZ_CP063989.1"/>
</dbReference>
<dbReference type="AlphaFoldDB" id="A0A7T0LN83"/>
<name>A0A7T0LN83_9ACTO</name>
<protein>
    <submittedName>
        <fullName evidence="1">Uncharacterized protein</fullName>
    </submittedName>
</protein>
<dbReference type="KEGG" id="arep:ID810_05145"/>
<dbReference type="Proteomes" id="UP000594637">
    <property type="component" value="Chromosome"/>
</dbReference>
<evidence type="ECO:0000313" key="1">
    <source>
        <dbReference type="EMBL" id="QPL06288.1"/>
    </source>
</evidence>
<keyword evidence="2" id="KW-1185">Reference proteome</keyword>